<evidence type="ECO:0000313" key="2">
    <source>
        <dbReference type="EMBL" id="GAB17432.1"/>
    </source>
</evidence>
<dbReference type="RefSeq" id="WP_007316770.1">
    <property type="nucleotide sequence ID" value="NZ_BAEH01000032.1"/>
</dbReference>
<evidence type="ECO:0000313" key="3">
    <source>
        <dbReference type="Proteomes" id="UP000035034"/>
    </source>
</evidence>
<dbReference type="Pfam" id="PF14062">
    <property type="entry name" value="DUF4253"/>
    <property type="match status" value="1"/>
</dbReference>
<dbReference type="AlphaFoldDB" id="H0QX81"/>
<reference evidence="2 3" key="1">
    <citation type="submission" date="2011-12" db="EMBL/GenBank/DDBJ databases">
        <title>Whole genome shotgun sequence of Gordonia effusa NBRC 100432.</title>
        <authorList>
            <person name="Yoshida I."/>
            <person name="Takarada H."/>
            <person name="Hosoyama A."/>
            <person name="Tsuchikane K."/>
            <person name="Katsumata H."/>
            <person name="Yamazaki S."/>
            <person name="Fujita N."/>
        </authorList>
    </citation>
    <scope>NUCLEOTIDE SEQUENCE [LARGE SCALE GENOMIC DNA]</scope>
    <source>
        <strain evidence="2 3">NBRC 100432</strain>
    </source>
</reference>
<dbReference type="eggNOG" id="ENOG50320IS">
    <property type="taxonomic scope" value="Bacteria"/>
</dbReference>
<dbReference type="OrthoDB" id="7839592at2"/>
<protein>
    <recommendedName>
        <fullName evidence="1">DUF4253 domain-containing protein</fullName>
    </recommendedName>
</protein>
<sequence>MFRATPGELPLDAATEIGGIDLPTGRQITADGAEVASAWVTTSILPVAQLTELIHRFVEAFERTGLWPVQVVGLSGGLERPWLDGEFRGPDDRTIDAVSIFDGSWRAALYPDLDFSADDESLSPAPFHTMADAVDGADLTAADIVVDQPAALLLVPVDRPANVPKVLGWFGATNLDLVGEPVSTVLRSWEDRFGATLVAMSYDTITLQVPRAPQSGEQVERLVAEHYAFCPDNIDQGMEAEDYAEFLPDWEGWAFWWD</sequence>
<dbReference type="Proteomes" id="UP000035034">
    <property type="component" value="Unassembled WGS sequence"/>
</dbReference>
<evidence type="ECO:0000259" key="1">
    <source>
        <dbReference type="Pfam" id="PF14062"/>
    </source>
</evidence>
<feature type="domain" description="DUF4253" evidence="1">
    <location>
        <begin position="152"/>
        <end position="258"/>
    </location>
</feature>
<gene>
    <name evidence="2" type="ORF">GOEFS_032_00280</name>
</gene>
<dbReference type="InterPro" id="IPR025349">
    <property type="entry name" value="DUF4253"/>
</dbReference>
<comment type="caution">
    <text evidence="2">The sequence shown here is derived from an EMBL/GenBank/DDBJ whole genome shotgun (WGS) entry which is preliminary data.</text>
</comment>
<proteinExistence type="predicted"/>
<keyword evidence="3" id="KW-1185">Reference proteome</keyword>
<dbReference type="STRING" id="1077974.GOEFS_032_00280"/>
<accession>H0QX81</accession>
<organism evidence="2 3">
    <name type="scientific">Gordonia effusa NBRC 100432</name>
    <dbReference type="NCBI Taxonomy" id="1077974"/>
    <lineage>
        <taxon>Bacteria</taxon>
        <taxon>Bacillati</taxon>
        <taxon>Actinomycetota</taxon>
        <taxon>Actinomycetes</taxon>
        <taxon>Mycobacteriales</taxon>
        <taxon>Gordoniaceae</taxon>
        <taxon>Gordonia</taxon>
    </lineage>
</organism>
<name>H0QX81_9ACTN</name>
<dbReference type="EMBL" id="BAEH01000032">
    <property type="protein sequence ID" value="GAB17432.1"/>
    <property type="molecule type" value="Genomic_DNA"/>
</dbReference>